<accession>A0A7R9VL67</accession>
<gene>
    <name evidence="4" type="ORF">CEUR00632_LOCUS14765</name>
</gene>
<feature type="coiled-coil region" evidence="2">
    <location>
        <begin position="757"/>
        <end position="784"/>
    </location>
</feature>
<feature type="repeat" description="WD" evidence="1">
    <location>
        <begin position="406"/>
        <end position="447"/>
    </location>
</feature>
<feature type="compositionally biased region" description="Low complexity" evidence="3">
    <location>
        <begin position="1174"/>
        <end position="1187"/>
    </location>
</feature>
<dbReference type="EMBL" id="HBEC01031822">
    <property type="protein sequence ID" value="CAD8298830.1"/>
    <property type="molecule type" value="Transcribed_RNA"/>
</dbReference>
<dbReference type="InterPro" id="IPR001680">
    <property type="entry name" value="WD40_rpt"/>
</dbReference>
<dbReference type="PANTHER" id="PTHR32215">
    <property type="entry name" value="CILIA- AND FLAGELLA-ASSOCIATED PROTEIN 57"/>
    <property type="match status" value="1"/>
</dbReference>
<feature type="region of interest" description="Disordered" evidence="3">
    <location>
        <begin position="1115"/>
        <end position="1237"/>
    </location>
</feature>
<protein>
    <recommendedName>
        <fullName evidence="5">Cilia- and flagella-associated protein 57</fullName>
    </recommendedName>
</protein>
<dbReference type="SUPFAM" id="SSF50998">
    <property type="entry name" value="Quinoprotein alcohol dehydrogenase-like"/>
    <property type="match status" value="1"/>
</dbReference>
<evidence type="ECO:0000256" key="2">
    <source>
        <dbReference type="SAM" id="Coils"/>
    </source>
</evidence>
<dbReference type="PANTHER" id="PTHR32215:SF0">
    <property type="entry name" value="CILIA- AND FLAGELLA-ASSOCIATED PROTEIN 57"/>
    <property type="match status" value="1"/>
</dbReference>
<feature type="coiled-coil region" evidence="2">
    <location>
        <begin position="666"/>
        <end position="722"/>
    </location>
</feature>
<feature type="compositionally biased region" description="Low complexity" evidence="3">
    <location>
        <begin position="1202"/>
        <end position="1217"/>
    </location>
</feature>
<keyword evidence="2" id="KW-0175">Coiled coil</keyword>
<feature type="compositionally biased region" description="Polar residues" evidence="3">
    <location>
        <begin position="1192"/>
        <end position="1201"/>
    </location>
</feature>
<feature type="region of interest" description="Disordered" evidence="3">
    <location>
        <begin position="1291"/>
        <end position="1314"/>
    </location>
</feature>
<dbReference type="PROSITE" id="PS50294">
    <property type="entry name" value="WD_REPEATS_REGION"/>
    <property type="match status" value="1"/>
</dbReference>
<dbReference type="Pfam" id="PF00400">
    <property type="entry name" value="WD40"/>
    <property type="match status" value="1"/>
</dbReference>
<dbReference type="InterPro" id="IPR015943">
    <property type="entry name" value="WD40/YVTN_repeat-like_dom_sf"/>
</dbReference>
<organism evidence="4">
    <name type="scientific">Chlamydomonas euryale</name>
    <dbReference type="NCBI Taxonomy" id="1486919"/>
    <lineage>
        <taxon>Eukaryota</taxon>
        <taxon>Viridiplantae</taxon>
        <taxon>Chlorophyta</taxon>
        <taxon>core chlorophytes</taxon>
        <taxon>Chlorophyceae</taxon>
        <taxon>CS clade</taxon>
        <taxon>Chlamydomonadales</taxon>
        <taxon>Chlamydomonadaceae</taxon>
        <taxon>Chlamydomonas</taxon>
    </lineage>
</organism>
<evidence type="ECO:0008006" key="5">
    <source>
        <dbReference type="Google" id="ProtNLM"/>
    </source>
</evidence>
<evidence type="ECO:0000256" key="3">
    <source>
        <dbReference type="SAM" id="MobiDB-lite"/>
    </source>
</evidence>
<dbReference type="InterPro" id="IPR052993">
    <property type="entry name" value="CFA-57"/>
</dbReference>
<keyword evidence="1" id="KW-0853">WD repeat</keyword>
<feature type="region of interest" description="Disordered" evidence="3">
    <location>
        <begin position="1342"/>
        <end position="1391"/>
    </location>
</feature>
<feature type="coiled-coil region" evidence="2">
    <location>
        <begin position="1076"/>
        <end position="1110"/>
    </location>
</feature>
<evidence type="ECO:0000256" key="1">
    <source>
        <dbReference type="PROSITE-ProRule" id="PRU00221"/>
    </source>
</evidence>
<feature type="compositionally biased region" description="Gly residues" evidence="3">
    <location>
        <begin position="1163"/>
        <end position="1173"/>
    </location>
</feature>
<dbReference type="InterPro" id="IPR011047">
    <property type="entry name" value="Quinoprotein_ADH-like_sf"/>
</dbReference>
<dbReference type="Gene3D" id="2.130.10.10">
    <property type="entry name" value="YVTN repeat-like/Quinoprotein amine dehydrogenase"/>
    <property type="match status" value="1"/>
</dbReference>
<proteinExistence type="predicted"/>
<reference evidence="4" key="1">
    <citation type="submission" date="2021-01" db="EMBL/GenBank/DDBJ databases">
        <authorList>
            <person name="Corre E."/>
            <person name="Pelletier E."/>
            <person name="Niang G."/>
            <person name="Scheremetjew M."/>
            <person name="Finn R."/>
            <person name="Kale V."/>
            <person name="Holt S."/>
            <person name="Cochrane G."/>
            <person name="Meng A."/>
            <person name="Brown T."/>
            <person name="Cohen L."/>
        </authorList>
    </citation>
    <scope>NUCLEOTIDE SEQUENCE</scope>
    <source>
        <strain evidence="4">CCMP219</strain>
    </source>
</reference>
<dbReference type="PROSITE" id="PS50082">
    <property type="entry name" value="WD_REPEATS_2"/>
    <property type="match status" value="1"/>
</dbReference>
<evidence type="ECO:0000313" key="4">
    <source>
        <dbReference type="EMBL" id="CAD8298830.1"/>
    </source>
</evidence>
<dbReference type="SMART" id="SM00320">
    <property type="entry name" value="WD40"/>
    <property type="match status" value="6"/>
</dbReference>
<name>A0A7R9VL67_9CHLO</name>
<sequence length="1409" mass="148430">MRPCHGCCSGGGGGGVLSAVFCPTDKTLAASATAGGAALHRVDAEMGSISVLPVDRPADVSGVGGGSGGPLGSNTALCWLAGGLLALTTSLGRVVVNQDKDVKCVVNAADDDYLTTVAPRARGFVAAGAAGRLYVFDPVDAQAKKAGSRGAFALMRVLPIRVHAAGAPSVVPHPATTAACRASLASTAGSEMLSTLGGGVGGAAADATDEACEAADGMAYLPRAAALQVSSSAGDDTVAVLTAGGDVATVEVLVALNEADGDGSEEQGREEGDLRPWQLLAGGSGRARLVGMDAASAQPLLLTAGEDRMVRLVHYEAQRCIVARRMEDEVLCCALHPSGSQLLVGLHSELRLYSVALDELILRAAFTVKRCNAVVYSNGGGMFAAVGRTNTVVVHHAYNLHQVCVLKGHVSAVTSLCFSADDRVLVSTGAGGAVYFWDLVNGTRIIDQEFVDKRSIYCSAAQLARPGSGAIVRSRDGRLQHVRAGRVVHEVAGPPGGLASPITLLGDDAVVLAAAAQGCVLAYAWPAAASAGTDVATPPPSGYPQPPPQTIRLHAESALGLAGMVVLQDRGLMVTAGTDGTIVISSIALVRNGQLMEGTLVGVGRAATATGAATGGGNAPLYVTVNEDRLMWLHEKQRELTAVVAATKASADYQVFRQTQALRDVMSKLQDENTRLATSLADARADAERLRGGVESAEQRVVRQLEASHMTAAEELEGLYEQRLQLEHAKLVKMAAAMDDLQFRMEEQLARQRDAHQLEVQQVVARYEARLEEAEALLRSVKSEAQLFEVFHTEYAEQTEADLDEQTDRLEERAVAAAKVAEAREGRLKADNNLLKRTCLRLKGDKAIEAKKMERLVSDNNVLRDALNDQQITIGKLRNELEERDEVMGDNYATIQMLRRQGQDLEKHKFVLGHKAEAYQARLVPKQQEAERLAAELAAHDKELVSELQRNGELKRSLVERESAVRSLKNEIADVKMRMRHQGEQLRLFSVDLMQTWNESDAAERNRLLKQMYTKYCVRNTIPQAADEVGAELNRHLAMAELRSATLEYRLQEAANAATTTRRADLAENAVLLRELQVIQQNHRETSRRLEETQAEMRDLATRYKILDARSRGGGVFAHSGGTHDPLPAAPPATGGDGAGVSSMAGRVVPSRPGSAYPVNGDPSGGTCGGARPGGSSSPAAVGSRPGWMQGSAGSRPTSACASSPAGTRPSSAAAATAPPPLPQRAAGGAAPGNVARGSPARVLHELIGVERERVAALMGQMAVASADLERQRAALATTSNTLLSATVAEEDELGDEGSGRFGDGRDAAQGGTAGTGGAVAVAANNDLFDAHERDAAWAVKRHGPSNLRPGTAGTQRPMSAAAKHHQQQQQGPIAFGTAPRRRPTSAAGIGVRAFINGNVKKWQKDGPQ</sequence>